<dbReference type="AlphaFoldDB" id="A0AAE3T972"/>
<gene>
    <name evidence="2" type="ORF">P1J78_15985</name>
</gene>
<dbReference type="EMBL" id="JARGYC010000045">
    <property type="protein sequence ID" value="MDF0602240.1"/>
    <property type="molecule type" value="Genomic_DNA"/>
</dbReference>
<organism evidence="2 3">
    <name type="scientific">Psychromarinibacter sediminicola</name>
    <dbReference type="NCBI Taxonomy" id="3033385"/>
    <lineage>
        <taxon>Bacteria</taxon>
        <taxon>Pseudomonadati</taxon>
        <taxon>Pseudomonadota</taxon>
        <taxon>Alphaproteobacteria</taxon>
        <taxon>Rhodobacterales</taxon>
        <taxon>Paracoccaceae</taxon>
        <taxon>Psychromarinibacter</taxon>
    </lineage>
</organism>
<dbReference type="Proteomes" id="UP001220964">
    <property type="component" value="Unassembled WGS sequence"/>
</dbReference>
<sequence>MRLVIKLILFLLVVGAVGLTGYAYLGDMAPDQQDVSEPVILDGG</sequence>
<feature type="transmembrane region" description="Helical" evidence="1">
    <location>
        <begin position="7"/>
        <end position="25"/>
    </location>
</feature>
<keyword evidence="1" id="KW-1133">Transmembrane helix</keyword>
<comment type="caution">
    <text evidence="2">The sequence shown here is derived from an EMBL/GenBank/DDBJ whole genome shotgun (WGS) entry which is preliminary data.</text>
</comment>
<evidence type="ECO:0000313" key="3">
    <source>
        <dbReference type="Proteomes" id="UP001220964"/>
    </source>
</evidence>
<protein>
    <submittedName>
        <fullName evidence="2">Uncharacterized protein</fullName>
    </submittedName>
</protein>
<keyword evidence="3" id="KW-1185">Reference proteome</keyword>
<accession>A0AAE3T972</accession>
<name>A0AAE3T972_9RHOB</name>
<evidence type="ECO:0000313" key="2">
    <source>
        <dbReference type="EMBL" id="MDF0602240.1"/>
    </source>
</evidence>
<dbReference type="RefSeq" id="WP_275568371.1">
    <property type="nucleotide sequence ID" value="NZ_JARGYC010000045.1"/>
</dbReference>
<proteinExistence type="predicted"/>
<reference evidence="2" key="1">
    <citation type="submission" date="2023-03" db="EMBL/GenBank/DDBJ databases">
        <title>Multiphase analysis and comparison of six strains from genera Psychromarinibacter, Lutimaribacter, and Maritimibacter, including a novel species: Psychromarinibacter sediminicola sp. nov.</title>
        <authorList>
            <person name="Wang Y.-H."/>
            <person name="Ye M.-Q."/>
            <person name="Du Z.-J."/>
        </authorList>
    </citation>
    <scope>NUCLEOTIDE SEQUENCE</scope>
    <source>
        <strain evidence="2">C21-152</strain>
    </source>
</reference>
<keyword evidence="1" id="KW-0812">Transmembrane</keyword>
<keyword evidence="1" id="KW-0472">Membrane</keyword>
<evidence type="ECO:0000256" key="1">
    <source>
        <dbReference type="SAM" id="Phobius"/>
    </source>
</evidence>